<dbReference type="PANTHER" id="PTHR10677">
    <property type="entry name" value="UBIQUILIN"/>
    <property type="match status" value="1"/>
</dbReference>
<dbReference type="GO" id="GO:0005829">
    <property type="term" value="C:cytosol"/>
    <property type="evidence" value="ECO:0007669"/>
    <property type="project" value="TreeGrafter"/>
</dbReference>
<accession>A0A8C0FBD7</accession>
<name>A0A8C0FBD7_BUBBB</name>
<sequence length="368" mass="40130">MSENKGGAEISQPVVTMDSSNIIKVTVETLKQEEKFFKVEVGKRFKTSPDLLVLVFAGEILKDQDTSSQHRVHSGVKIHLVIRSQKSPQDGLADQERVVTMMQPPSHSNSNLLYLGSRAAPQNPHLIHVSWSELLTSSQEIVARTMEDLLSMILRPGLGVNTINNNTFLLGFVLGMTGVHLLGLDSTDTSDLESSIPEQRVPMHSLSPSVENILDNADLVRDLLMSDPQMQQLAEENPDQSTIIGQEAVTGSSKRTSRSAPFFGSCISVSPHNKSSRVLFLSSLSLLFCVLFLLSPHTLFFTFLEVIGGLVLGTWAGRSADRGWKTPLSHGRPPVLAARLCLTCSDKALLAGIDADLGRVARLVTGKR</sequence>
<dbReference type="InterPro" id="IPR029071">
    <property type="entry name" value="Ubiquitin-like_domsf"/>
</dbReference>
<keyword evidence="3" id="KW-0472">Membrane</keyword>
<proteinExistence type="predicted"/>
<evidence type="ECO:0000256" key="3">
    <source>
        <dbReference type="SAM" id="Phobius"/>
    </source>
</evidence>
<dbReference type="AlphaFoldDB" id="A0A8C0FBD7"/>
<dbReference type="Gene3D" id="3.10.20.90">
    <property type="entry name" value="Phosphatidylinositol 3-kinase Catalytic Subunit, Chain A, domain 1"/>
    <property type="match status" value="1"/>
</dbReference>
<reference evidence="5" key="2">
    <citation type="submission" date="2025-09" db="UniProtKB">
        <authorList>
            <consortium name="Ensembl"/>
        </authorList>
    </citation>
    <scope>IDENTIFICATION</scope>
</reference>
<keyword evidence="3" id="KW-1133">Transmembrane helix</keyword>
<dbReference type="GO" id="GO:0031593">
    <property type="term" value="F:polyubiquitin modification-dependent protein binding"/>
    <property type="evidence" value="ECO:0007669"/>
    <property type="project" value="TreeGrafter"/>
</dbReference>
<dbReference type="Ensembl" id="ENSBOBT00000015886.1">
    <property type="protein sequence ID" value="ENSBOBP00000015541.1"/>
    <property type="gene ID" value="ENSBOBG00000009752.1"/>
</dbReference>
<dbReference type="PANTHER" id="PTHR10677:SF16">
    <property type="entry name" value="UBIQUILIN-1"/>
    <property type="match status" value="1"/>
</dbReference>
<evidence type="ECO:0000313" key="5">
    <source>
        <dbReference type="Ensembl" id="ENSBOBP00000015541.1"/>
    </source>
</evidence>
<protein>
    <recommendedName>
        <fullName evidence="4">Ubiquitin-like domain-containing protein</fullName>
    </recommendedName>
</protein>
<reference evidence="5" key="1">
    <citation type="submission" date="2025-08" db="UniProtKB">
        <authorList>
            <consortium name="Ensembl"/>
        </authorList>
    </citation>
    <scope>IDENTIFICATION</scope>
</reference>
<keyword evidence="6" id="KW-1185">Reference proteome</keyword>
<dbReference type="Pfam" id="PF23195">
    <property type="entry name" value="UBQLN1"/>
    <property type="match status" value="1"/>
</dbReference>
<dbReference type="SUPFAM" id="SSF54236">
    <property type="entry name" value="Ubiquitin-like"/>
    <property type="match status" value="1"/>
</dbReference>
<feature type="transmembrane region" description="Helical" evidence="3">
    <location>
        <begin position="300"/>
        <end position="317"/>
    </location>
</feature>
<evidence type="ECO:0000313" key="6">
    <source>
        <dbReference type="Proteomes" id="UP000694567"/>
    </source>
</evidence>
<organism evidence="5 6">
    <name type="scientific">Bubo bubo</name>
    <name type="common">Eurasian eagle-owl</name>
    <name type="synonym">Strix bubo</name>
    <dbReference type="NCBI Taxonomy" id="30461"/>
    <lineage>
        <taxon>Eukaryota</taxon>
        <taxon>Metazoa</taxon>
        <taxon>Chordata</taxon>
        <taxon>Craniata</taxon>
        <taxon>Vertebrata</taxon>
        <taxon>Euteleostomi</taxon>
        <taxon>Archelosauria</taxon>
        <taxon>Archosauria</taxon>
        <taxon>Dinosauria</taxon>
        <taxon>Saurischia</taxon>
        <taxon>Theropoda</taxon>
        <taxon>Coelurosauria</taxon>
        <taxon>Aves</taxon>
        <taxon>Neognathae</taxon>
        <taxon>Neoaves</taxon>
        <taxon>Telluraves</taxon>
        <taxon>Strigiformes</taxon>
        <taxon>Strigidae</taxon>
        <taxon>Bubo</taxon>
    </lineage>
</organism>
<evidence type="ECO:0000259" key="4">
    <source>
        <dbReference type="PROSITE" id="PS50053"/>
    </source>
</evidence>
<dbReference type="PROSITE" id="PS50053">
    <property type="entry name" value="UBIQUITIN_2"/>
    <property type="match status" value="1"/>
</dbReference>
<dbReference type="Pfam" id="PF00240">
    <property type="entry name" value="ubiquitin"/>
    <property type="match status" value="1"/>
</dbReference>
<evidence type="ECO:0000256" key="1">
    <source>
        <dbReference type="ARBA" id="ARBA00004496"/>
    </source>
</evidence>
<keyword evidence="2" id="KW-0963">Cytoplasm</keyword>
<feature type="domain" description="Ubiquitin-like" evidence="4">
    <location>
        <begin position="26"/>
        <end position="87"/>
    </location>
</feature>
<evidence type="ECO:0000256" key="2">
    <source>
        <dbReference type="ARBA" id="ARBA00022490"/>
    </source>
</evidence>
<dbReference type="InterPro" id="IPR000626">
    <property type="entry name" value="Ubiquitin-like_dom"/>
</dbReference>
<dbReference type="GO" id="GO:0006511">
    <property type="term" value="P:ubiquitin-dependent protein catabolic process"/>
    <property type="evidence" value="ECO:0007669"/>
    <property type="project" value="TreeGrafter"/>
</dbReference>
<keyword evidence="3" id="KW-0812">Transmembrane</keyword>
<dbReference type="Proteomes" id="UP000694567">
    <property type="component" value="Unplaced"/>
</dbReference>
<dbReference type="InterPro" id="IPR015496">
    <property type="entry name" value="Ubiquilin"/>
</dbReference>
<comment type="subcellular location">
    <subcellularLocation>
        <location evidence="1">Cytoplasm</location>
    </subcellularLocation>
</comment>